<dbReference type="STRING" id="83449.BON30_47580"/>
<gene>
    <name evidence="11" type="primary">rnhA</name>
    <name evidence="13" type="ORF">BON30_47580</name>
</gene>
<name>A0A1L9AUL4_9BACT</name>
<dbReference type="InterPro" id="IPR022892">
    <property type="entry name" value="RNaseHI"/>
</dbReference>
<comment type="catalytic activity">
    <reaction evidence="1 11">
        <text>Endonucleolytic cleavage to 5'-phosphomonoester.</text>
        <dbReference type="EC" id="3.1.26.4"/>
    </reaction>
</comment>
<feature type="binding site" evidence="11">
    <location>
        <position position="12"/>
    </location>
    <ligand>
        <name>Mg(2+)</name>
        <dbReference type="ChEBI" id="CHEBI:18420"/>
        <label>1</label>
    </ligand>
</feature>
<feature type="binding site" evidence="11">
    <location>
        <position position="53"/>
    </location>
    <ligand>
        <name>Mg(2+)</name>
        <dbReference type="ChEBI" id="CHEBI:18420"/>
        <label>1</label>
    </ligand>
</feature>
<keyword evidence="6 11" id="KW-0540">Nuclease</keyword>
<accession>A0A1L9AUL4</accession>
<keyword evidence="7 11" id="KW-0479">Metal-binding</keyword>
<dbReference type="FunFam" id="3.30.420.10:FF:000089">
    <property type="entry name" value="Ribonuclease H"/>
    <property type="match status" value="1"/>
</dbReference>
<keyword evidence="8 11" id="KW-0255">Endonuclease</keyword>
<reference evidence="13 14" key="2">
    <citation type="submission" date="2016-12" db="EMBL/GenBank/DDBJ databases">
        <title>Draft Genome Sequence of Cystobacter ferrugineus Strain Cbfe23.</title>
        <authorList>
            <person name="Akbar S."/>
            <person name="Dowd S.E."/>
            <person name="Stevens D.C."/>
        </authorList>
    </citation>
    <scope>NUCLEOTIDE SEQUENCE [LARGE SCALE GENOMIC DNA]</scope>
    <source>
        <strain evidence="13 14">Cbfe23</strain>
    </source>
</reference>
<evidence type="ECO:0000256" key="8">
    <source>
        <dbReference type="ARBA" id="ARBA00022759"/>
    </source>
</evidence>
<dbReference type="PANTHER" id="PTHR10642">
    <property type="entry name" value="RIBONUCLEASE H1"/>
    <property type="match status" value="1"/>
</dbReference>
<dbReference type="InterPro" id="IPR012337">
    <property type="entry name" value="RNaseH-like_sf"/>
</dbReference>
<dbReference type="Pfam" id="PF00075">
    <property type="entry name" value="RNase_H"/>
    <property type="match status" value="1"/>
</dbReference>
<keyword evidence="14" id="KW-1185">Reference proteome</keyword>
<organism evidence="13 14">
    <name type="scientific">Cystobacter ferrugineus</name>
    <dbReference type="NCBI Taxonomy" id="83449"/>
    <lineage>
        <taxon>Bacteria</taxon>
        <taxon>Pseudomonadati</taxon>
        <taxon>Myxococcota</taxon>
        <taxon>Myxococcia</taxon>
        <taxon>Myxococcales</taxon>
        <taxon>Cystobacterineae</taxon>
        <taxon>Archangiaceae</taxon>
        <taxon>Cystobacter</taxon>
    </lineage>
</organism>
<comment type="subunit">
    <text evidence="4 11">Monomer.</text>
</comment>
<evidence type="ECO:0000256" key="7">
    <source>
        <dbReference type="ARBA" id="ARBA00022723"/>
    </source>
</evidence>
<keyword evidence="10 11" id="KW-0460">Magnesium</keyword>
<evidence type="ECO:0000313" key="13">
    <source>
        <dbReference type="EMBL" id="OJH33623.1"/>
    </source>
</evidence>
<evidence type="ECO:0000256" key="9">
    <source>
        <dbReference type="ARBA" id="ARBA00022801"/>
    </source>
</evidence>
<dbReference type="SUPFAM" id="SSF53098">
    <property type="entry name" value="Ribonuclease H-like"/>
    <property type="match status" value="1"/>
</dbReference>
<evidence type="ECO:0000256" key="2">
    <source>
        <dbReference type="ARBA" id="ARBA00004065"/>
    </source>
</evidence>
<evidence type="ECO:0000256" key="3">
    <source>
        <dbReference type="ARBA" id="ARBA00005300"/>
    </source>
</evidence>
<dbReference type="GO" id="GO:0005737">
    <property type="term" value="C:cytoplasm"/>
    <property type="evidence" value="ECO:0007669"/>
    <property type="project" value="UniProtKB-SubCell"/>
</dbReference>
<dbReference type="GO" id="GO:0003676">
    <property type="term" value="F:nucleic acid binding"/>
    <property type="evidence" value="ECO:0007669"/>
    <property type="project" value="InterPro"/>
</dbReference>
<dbReference type="Proteomes" id="UP000182229">
    <property type="component" value="Unassembled WGS sequence"/>
</dbReference>
<dbReference type="EC" id="3.1.26.4" evidence="5 11"/>
<comment type="caution">
    <text evidence="13">The sequence shown here is derived from an EMBL/GenBank/DDBJ whole genome shotgun (WGS) entry which is preliminary data.</text>
</comment>
<feature type="domain" description="RNase H type-1" evidence="12">
    <location>
        <begin position="3"/>
        <end position="148"/>
    </location>
</feature>
<evidence type="ECO:0000256" key="11">
    <source>
        <dbReference type="HAMAP-Rule" id="MF_00042"/>
    </source>
</evidence>
<dbReference type="PANTHER" id="PTHR10642:SF26">
    <property type="entry name" value="RIBONUCLEASE H1"/>
    <property type="match status" value="1"/>
</dbReference>
<keyword evidence="9 11" id="KW-0378">Hydrolase</keyword>
<proteinExistence type="inferred from homology"/>
<comment type="similarity">
    <text evidence="3 11">Belongs to the RNase H family.</text>
</comment>
<feature type="binding site" evidence="11">
    <location>
        <position position="75"/>
    </location>
    <ligand>
        <name>Mg(2+)</name>
        <dbReference type="ChEBI" id="CHEBI:18420"/>
        <label>1</label>
    </ligand>
</feature>
<dbReference type="RefSeq" id="WP_071905311.1">
    <property type="nucleotide sequence ID" value="NZ_MPIN01000031.1"/>
</dbReference>
<comment type="cofactor">
    <cofactor evidence="11">
        <name>Mg(2+)</name>
        <dbReference type="ChEBI" id="CHEBI:18420"/>
    </cofactor>
    <text evidence="11">Binds 1 Mg(2+) ion per subunit. May bind a second metal ion at a regulatory site, or after substrate binding.</text>
</comment>
<dbReference type="NCBIfam" id="NF001236">
    <property type="entry name" value="PRK00203.1"/>
    <property type="match status" value="1"/>
</dbReference>
<reference evidence="14" key="1">
    <citation type="submission" date="2016-11" db="EMBL/GenBank/DDBJ databases">
        <authorList>
            <person name="Shukria A."/>
            <person name="Stevens D.C."/>
        </authorList>
    </citation>
    <scope>NUCLEOTIDE SEQUENCE [LARGE SCALE GENOMIC DNA]</scope>
    <source>
        <strain evidence="14">Cbfe23</strain>
    </source>
</reference>
<evidence type="ECO:0000256" key="6">
    <source>
        <dbReference type="ARBA" id="ARBA00022722"/>
    </source>
</evidence>
<dbReference type="InterPro" id="IPR002156">
    <property type="entry name" value="RNaseH_domain"/>
</dbReference>
<protein>
    <recommendedName>
        <fullName evidence="5 11">Ribonuclease H</fullName>
        <shortName evidence="11">RNase H</shortName>
        <ecNumber evidence="5 11">3.1.26.4</ecNumber>
    </recommendedName>
</protein>
<dbReference type="InterPro" id="IPR050092">
    <property type="entry name" value="RNase_H"/>
</dbReference>
<keyword evidence="11" id="KW-0963">Cytoplasm</keyword>
<sequence>MQTRPYVEIYTDGACSPNPGWGGWAAILVSPQHNRHTKEITGAEQNTTNNRMELTAAIKGLQALKVPSRVRLTTDSTYVSKAFQEGWLENWKAKGWRTAARSPVQNADLWRELDQLSAIHEIEWQWVRGHANHPENARADELAVAAREALRRDVEGQGAAEIRR</sequence>
<dbReference type="AlphaFoldDB" id="A0A1L9AUL4"/>
<dbReference type="Gene3D" id="3.30.420.10">
    <property type="entry name" value="Ribonuclease H-like superfamily/Ribonuclease H"/>
    <property type="match status" value="1"/>
</dbReference>
<dbReference type="PROSITE" id="PS50879">
    <property type="entry name" value="RNASE_H_1"/>
    <property type="match status" value="1"/>
</dbReference>
<dbReference type="InterPro" id="IPR036397">
    <property type="entry name" value="RNaseH_sf"/>
</dbReference>
<evidence type="ECO:0000259" key="12">
    <source>
        <dbReference type="PROSITE" id="PS50879"/>
    </source>
</evidence>
<comment type="function">
    <text evidence="2 11">Endonuclease that specifically degrades the RNA of RNA-DNA hybrids.</text>
</comment>
<evidence type="ECO:0000256" key="5">
    <source>
        <dbReference type="ARBA" id="ARBA00012180"/>
    </source>
</evidence>
<dbReference type="CDD" id="cd09278">
    <property type="entry name" value="RNase_HI_prokaryote_like"/>
    <property type="match status" value="1"/>
</dbReference>
<dbReference type="GO" id="GO:0000287">
    <property type="term" value="F:magnesium ion binding"/>
    <property type="evidence" value="ECO:0007669"/>
    <property type="project" value="UniProtKB-UniRule"/>
</dbReference>
<dbReference type="EMBL" id="MPIN01000031">
    <property type="protein sequence ID" value="OJH33623.1"/>
    <property type="molecule type" value="Genomic_DNA"/>
</dbReference>
<evidence type="ECO:0000256" key="4">
    <source>
        <dbReference type="ARBA" id="ARBA00011245"/>
    </source>
</evidence>
<dbReference type="HAMAP" id="MF_00042">
    <property type="entry name" value="RNase_H"/>
    <property type="match status" value="1"/>
</dbReference>
<feature type="binding site" evidence="11">
    <location>
        <position position="12"/>
    </location>
    <ligand>
        <name>Mg(2+)</name>
        <dbReference type="ChEBI" id="CHEBI:18420"/>
        <label>2</label>
    </ligand>
</feature>
<evidence type="ECO:0000256" key="1">
    <source>
        <dbReference type="ARBA" id="ARBA00000077"/>
    </source>
</evidence>
<dbReference type="GO" id="GO:0004523">
    <property type="term" value="F:RNA-DNA hybrid ribonuclease activity"/>
    <property type="evidence" value="ECO:0007669"/>
    <property type="project" value="UniProtKB-UniRule"/>
</dbReference>
<dbReference type="OrthoDB" id="7845843at2"/>
<evidence type="ECO:0000313" key="14">
    <source>
        <dbReference type="Proteomes" id="UP000182229"/>
    </source>
</evidence>
<dbReference type="GO" id="GO:0043137">
    <property type="term" value="P:DNA replication, removal of RNA primer"/>
    <property type="evidence" value="ECO:0007669"/>
    <property type="project" value="TreeGrafter"/>
</dbReference>
<comment type="subcellular location">
    <subcellularLocation>
        <location evidence="11">Cytoplasm</location>
    </subcellularLocation>
</comment>
<evidence type="ECO:0000256" key="10">
    <source>
        <dbReference type="ARBA" id="ARBA00022842"/>
    </source>
</evidence>
<feature type="binding site" evidence="11">
    <location>
        <position position="140"/>
    </location>
    <ligand>
        <name>Mg(2+)</name>
        <dbReference type="ChEBI" id="CHEBI:18420"/>
        <label>2</label>
    </ligand>
</feature>